<keyword evidence="5 15" id="KW-0812">Transmembrane</keyword>
<accession>A0AAD1WW67</accession>
<evidence type="ECO:0000256" key="8">
    <source>
        <dbReference type="ARBA" id="ARBA00022989"/>
    </source>
</evidence>
<dbReference type="PROSITE" id="PS00616">
    <property type="entry name" value="HIS_ACID_PHOSPHAT_1"/>
    <property type="match status" value="1"/>
</dbReference>
<evidence type="ECO:0000256" key="13">
    <source>
        <dbReference type="ARBA" id="ARBA00037852"/>
    </source>
</evidence>
<evidence type="ECO:0000256" key="2">
    <source>
        <dbReference type="ARBA" id="ARBA00004227"/>
    </source>
</evidence>
<dbReference type="FunFam" id="3.40.50.1240:FF:000010">
    <property type="entry name" value="Prostatic acid phosphatase"/>
    <property type="match status" value="1"/>
</dbReference>
<evidence type="ECO:0000256" key="1">
    <source>
        <dbReference type="ARBA" id="ARBA00000032"/>
    </source>
</evidence>
<reference evidence="17" key="1">
    <citation type="submission" date="2022-03" db="EMBL/GenBank/DDBJ databases">
        <authorList>
            <person name="Alioto T."/>
            <person name="Alioto T."/>
            <person name="Gomez Garrido J."/>
        </authorList>
    </citation>
    <scope>NUCLEOTIDE SEQUENCE</scope>
</reference>
<dbReference type="EC" id="3.1.3.2" evidence="4"/>
<evidence type="ECO:0000256" key="3">
    <source>
        <dbReference type="ARBA" id="ARBA00005375"/>
    </source>
</evidence>
<evidence type="ECO:0000256" key="15">
    <source>
        <dbReference type="SAM" id="Phobius"/>
    </source>
</evidence>
<feature type="chain" id="PRO_5042257117" description="Lysosomal acid phosphatase" evidence="16">
    <location>
        <begin position="34"/>
        <end position="428"/>
    </location>
</feature>
<dbReference type="CDD" id="cd07061">
    <property type="entry name" value="HP_HAP_like"/>
    <property type="match status" value="1"/>
</dbReference>
<keyword evidence="18" id="KW-1185">Reference proteome</keyword>
<evidence type="ECO:0000313" key="18">
    <source>
        <dbReference type="Proteomes" id="UP001295444"/>
    </source>
</evidence>
<evidence type="ECO:0000256" key="12">
    <source>
        <dbReference type="ARBA" id="ARBA00023228"/>
    </source>
</evidence>
<dbReference type="Pfam" id="PF00328">
    <property type="entry name" value="His_Phos_2"/>
    <property type="match status" value="1"/>
</dbReference>
<dbReference type="GO" id="GO:0005765">
    <property type="term" value="C:lysosomal membrane"/>
    <property type="evidence" value="ECO:0007669"/>
    <property type="project" value="UniProtKB-SubCell"/>
</dbReference>
<keyword evidence="6 16" id="KW-0732">Signal</keyword>
<dbReference type="GO" id="GO:0007040">
    <property type="term" value="P:lysosome organization"/>
    <property type="evidence" value="ECO:0007669"/>
    <property type="project" value="TreeGrafter"/>
</dbReference>
<proteinExistence type="inferred from homology"/>
<sequence length="428" mass="48149">MADGSCPTSSHPLRTPTVLLLALLAVTAPCTQARELRFVTLVYRHGDRSPVKAYPKDVHQESAWPQGFGQLTQVGMKQHWDLGQELRKRYSGFLNESYNRHEIYVRSTDVDRTLMSAEANLAGLYPPAGSQVFNPNISWQPIPVHTLPMSQDHLLTYPLLPCPKYLKLQEETRLSPDYVQKTKDNKEFLQMVANETGLSDYSLESVWSISDTLFCEKTHNLSLPVWATPDVLARLSDLKDFSFRFLFGIHDRVQKARLQGGVLVGQILKNMSAVLHNPSNELKLIAYSAHDTTLGALQMALNVYNGKQSPYAACHIIELYEEGPGNFTVEMYFRNESGKAPYPLTLPGCNQTCPFQDFQRLLQQVITEDWYQECQLASTTHDTKVIIGLVACGSILLLLVVLLLGVLLRQKSQPVGYHHVSDMGEEQT</sequence>
<evidence type="ECO:0000256" key="9">
    <source>
        <dbReference type="ARBA" id="ARBA00023136"/>
    </source>
</evidence>
<comment type="similarity">
    <text evidence="3">Belongs to the histidine acid phosphatase family.</text>
</comment>
<dbReference type="PANTHER" id="PTHR11567:SF180">
    <property type="entry name" value="LYSOSOMAL ACID PHOSPHATASE"/>
    <property type="match status" value="1"/>
</dbReference>
<keyword evidence="9 15" id="KW-0472">Membrane</keyword>
<evidence type="ECO:0000256" key="4">
    <source>
        <dbReference type="ARBA" id="ARBA00012646"/>
    </source>
</evidence>
<dbReference type="PANTHER" id="PTHR11567">
    <property type="entry name" value="ACID PHOSPHATASE-RELATED"/>
    <property type="match status" value="1"/>
</dbReference>
<gene>
    <name evidence="17" type="ORF">PECUL_23A042531</name>
</gene>
<dbReference type="InterPro" id="IPR033379">
    <property type="entry name" value="Acid_Pase_AS"/>
</dbReference>
<keyword evidence="12" id="KW-0458">Lysosome</keyword>
<evidence type="ECO:0000256" key="6">
    <source>
        <dbReference type="ARBA" id="ARBA00022729"/>
    </source>
</evidence>
<evidence type="ECO:0000256" key="16">
    <source>
        <dbReference type="SAM" id="SignalP"/>
    </source>
</evidence>
<evidence type="ECO:0000313" key="17">
    <source>
        <dbReference type="EMBL" id="CAH2325985.1"/>
    </source>
</evidence>
<dbReference type="Gene3D" id="3.40.50.1240">
    <property type="entry name" value="Phosphoglycerate mutase-like"/>
    <property type="match status" value="1"/>
</dbReference>
<keyword evidence="7" id="KW-0378">Hydrolase</keyword>
<dbReference type="InterPro" id="IPR000560">
    <property type="entry name" value="His_Pase_clade-2"/>
</dbReference>
<evidence type="ECO:0000256" key="5">
    <source>
        <dbReference type="ARBA" id="ARBA00022692"/>
    </source>
</evidence>
<evidence type="ECO:0000256" key="14">
    <source>
        <dbReference type="ARBA" id="ARBA00039422"/>
    </source>
</evidence>
<dbReference type="InterPro" id="IPR029033">
    <property type="entry name" value="His_PPase_superfam"/>
</dbReference>
<dbReference type="SUPFAM" id="SSF53254">
    <property type="entry name" value="Phosphoglycerate mutase-like"/>
    <property type="match status" value="1"/>
</dbReference>
<protein>
    <recommendedName>
        <fullName evidence="14">Lysosomal acid phosphatase</fullName>
        <ecNumber evidence="4">3.1.3.2</ecNumber>
    </recommendedName>
</protein>
<feature type="signal peptide" evidence="16">
    <location>
        <begin position="1"/>
        <end position="33"/>
    </location>
</feature>
<dbReference type="InterPro" id="IPR050645">
    <property type="entry name" value="Histidine_acid_phosphatase"/>
</dbReference>
<evidence type="ECO:0000256" key="10">
    <source>
        <dbReference type="ARBA" id="ARBA00023157"/>
    </source>
</evidence>
<keyword evidence="8 15" id="KW-1133">Transmembrane helix</keyword>
<comment type="subcellular location">
    <subcellularLocation>
        <location evidence="2">Lysosome lumen</location>
    </subcellularLocation>
    <subcellularLocation>
        <location evidence="13">Lysosome membrane</location>
        <topology evidence="13">Single-pass membrane protein</topology>
        <orientation evidence="13">Lumenal side</orientation>
    </subcellularLocation>
</comment>
<dbReference type="PROSITE" id="PS00778">
    <property type="entry name" value="HIS_ACID_PHOSPHAT_2"/>
    <property type="match status" value="1"/>
</dbReference>
<dbReference type="Proteomes" id="UP001295444">
    <property type="component" value="Chromosome 12"/>
</dbReference>
<feature type="transmembrane region" description="Helical" evidence="15">
    <location>
        <begin position="385"/>
        <end position="408"/>
    </location>
</feature>
<dbReference type="EMBL" id="OW240923">
    <property type="protein sequence ID" value="CAH2325985.1"/>
    <property type="molecule type" value="Genomic_DNA"/>
</dbReference>
<keyword evidence="10" id="KW-1015">Disulfide bond</keyword>
<evidence type="ECO:0000256" key="7">
    <source>
        <dbReference type="ARBA" id="ARBA00022801"/>
    </source>
</evidence>
<evidence type="ECO:0000256" key="11">
    <source>
        <dbReference type="ARBA" id="ARBA00023180"/>
    </source>
</evidence>
<dbReference type="GO" id="GO:0043202">
    <property type="term" value="C:lysosomal lumen"/>
    <property type="evidence" value="ECO:0007669"/>
    <property type="project" value="UniProtKB-SubCell"/>
</dbReference>
<dbReference type="AlphaFoldDB" id="A0AAD1WW67"/>
<dbReference type="GO" id="GO:0003993">
    <property type="term" value="F:acid phosphatase activity"/>
    <property type="evidence" value="ECO:0007669"/>
    <property type="project" value="UniProtKB-EC"/>
</dbReference>
<organism evidence="17 18">
    <name type="scientific">Pelobates cultripes</name>
    <name type="common">Western spadefoot toad</name>
    <dbReference type="NCBI Taxonomy" id="61616"/>
    <lineage>
        <taxon>Eukaryota</taxon>
        <taxon>Metazoa</taxon>
        <taxon>Chordata</taxon>
        <taxon>Craniata</taxon>
        <taxon>Vertebrata</taxon>
        <taxon>Euteleostomi</taxon>
        <taxon>Amphibia</taxon>
        <taxon>Batrachia</taxon>
        <taxon>Anura</taxon>
        <taxon>Pelobatoidea</taxon>
        <taxon>Pelobatidae</taxon>
        <taxon>Pelobates</taxon>
    </lineage>
</organism>
<name>A0AAD1WW67_PELCU</name>
<keyword evidence="11" id="KW-0325">Glycoprotein</keyword>
<comment type="catalytic activity">
    <reaction evidence="1">
        <text>a phosphate monoester + H2O = an alcohol + phosphate</text>
        <dbReference type="Rhea" id="RHEA:15017"/>
        <dbReference type="ChEBI" id="CHEBI:15377"/>
        <dbReference type="ChEBI" id="CHEBI:30879"/>
        <dbReference type="ChEBI" id="CHEBI:43474"/>
        <dbReference type="ChEBI" id="CHEBI:67140"/>
        <dbReference type="EC" id="3.1.3.2"/>
    </reaction>
</comment>